<dbReference type="InterPro" id="IPR011437">
    <property type="entry name" value="DUF1540"/>
</dbReference>
<dbReference type="AlphaFoldDB" id="A0A9D1JL88"/>
<protein>
    <submittedName>
        <fullName evidence="2">DUF1540 domain-containing protein</fullName>
    </submittedName>
</protein>
<organism evidence="2 3">
    <name type="scientific">Candidatus Limivivens intestinipullorum</name>
    <dbReference type="NCBI Taxonomy" id="2840858"/>
    <lineage>
        <taxon>Bacteria</taxon>
        <taxon>Bacillati</taxon>
        <taxon>Bacillota</taxon>
        <taxon>Clostridia</taxon>
        <taxon>Lachnospirales</taxon>
        <taxon>Lachnospiraceae</taxon>
        <taxon>Lachnospiraceae incertae sedis</taxon>
        <taxon>Candidatus Limivivens</taxon>
    </lineage>
</organism>
<dbReference type="Pfam" id="PF07561">
    <property type="entry name" value="DUF1540"/>
    <property type="match status" value="2"/>
</dbReference>
<evidence type="ECO:0000313" key="3">
    <source>
        <dbReference type="Proteomes" id="UP000823935"/>
    </source>
</evidence>
<accession>A0A9D1JL88</accession>
<evidence type="ECO:0000313" key="2">
    <source>
        <dbReference type="EMBL" id="HIS33016.1"/>
    </source>
</evidence>
<proteinExistence type="predicted"/>
<sequence>MPYLVCSAMTCVYNNGQYCSKGDIMVGGQEAQNARETCCESFKARTEMGGMNSMGTPSQTIDVGCKACHCQFNENSKCAAGQIGISGASACSCQQTECATFQMKQPER</sequence>
<name>A0A9D1JL88_9FIRM</name>
<dbReference type="Proteomes" id="UP000823935">
    <property type="component" value="Unassembled WGS sequence"/>
</dbReference>
<reference evidence="2" key="2">
    <citation type="journal article" date="2021" name="PeerJ">
        <title>Extensive microbial diversity within the chicken gut microbiome revealed by metagenomics and culture.</title>
        <authorList>
            <person name="Gilroy R."/>
            <person name="Ravi A."/>
            <person name="Getino M."/>
            <person name="Pursley I."/>
            <person name="Horton D.L."/>
            <person name="Alikhan N.F."/>
            <person name="Baker D."/>
            <person name="Gharbi K."/>
            <person name="Hall N."/>
            <person name="Watson M."/>
            <person name="Adriaenssens E.M."/>
            <person name="Foster-Nyarko E."/>
            <person name="Jarju S."/>
            <person name="Secka A."/>
            <person name="Antonio M."/>
            <person name="Oren A."/>
            <person name="Chaudhuri R.R."/>
            <person name="La Ragione R."/>
            <person name="Hildebrand F."/>
            <person name="Pallen M.J."/>
        </authorList>
    </citation>
    <scope>NUCLEOTIDE SEQUENCE</scope>
    <source>
        <strain evidence="2">CHK190-19873</strain>
    </source>
</reference>
<dbReference type="EMBL" id="DVIQ01000110">
    <property type="protein sequence ID" value="HIS33016.1"/>
    <property type="molecule type" value="Genomic_DNA"/>
</dbReference>
<feature type="domain" description="DUF1540" evidence="1">
    <location>
        <begin position="6"/>
        <end position="42"/>
    </location>
</feature>
<reference evidence="2" key="1">
    <citation type="submission" date="2020-10" db="EMBL/GenBank/DDBJ databases">
        <authorList>
            <person name="Gilroy R."/>
        </authorList>
    </citation>
    <scope>NUCLEOTIDE SEQUENCE</scope>
    <source>
        <strain evidence="2">CHK190-19873</strain>
    </source>
</reference>
<comment type="caution">
    <text evidence="2">The sequence shown here is derived from an EMBL/GenBank/DDBJ whole genome shotgun (WGS) entry which is preliminary data.</text>
</comment>
<feature type="domain" description="DUF1540" evidence="1">
    <location>
        <begin position="63"/>
        <end position="101"/>
    </location>
</feature>
<evidence type="ECO:0000259" key="1">
    <source>
        <dbReference type="Pfam" id="PF07561"/>
    </source>
</evidence>
<gene>
    <name evidence="2" type="ORF">IAB44_15950</name>
</gene>